<sequence length="480" mass="54198">MDIDTAISRWILEFILRQPLDDSILNDLINILPLPNNNSNLKKALLLRKIESEISNGSVTEKILEFLELIEELDHQEGIETSEVMKAAYCAVAVECTVKYLNSKEAGSDKGKYFEAVRRIWKRRINLMEKMENVGFVCEELWNWRDEIEAALWDDRCFDNVIRRSKGVFVVEAVKVFISEAKERIGSPFLDVVAESYRTDDTVKALFGGANEEGTCRNNDREVRKGKALPRQKHVAFKHTRGAVRISDSIESELEASGVQDDLLSSPVIQLAEEALKLSSLGLRAMVKDPLPDALRLAETLSSTARDNMDHQPAENNSDRVPHPVGDSSRTVQASGDNREAQHNCHHTAASKPNLVNRNRAAHTSEAYALKKLLASTRAAHTFEWDDLLDEFNEGSASGVNRVTLPSPKRTKLSPLKTYEFKKITRRKPTKWSTLEEDTLRTGVQKYGSGNWTTILDAYRDIFAVRTAGDLKDKWRNMIS</sequence>
<dbReference type="Proteomes" id="UP001152561">
    <property type="component" value="Unassembled WGS sequence"/>
</dbReference>
<evidence type="ECO:0000313" key="6">
    <source>
        <dbReference type="EMBL" id="KAJ8543567.1"/>
    </source>
</evidence>
<dbReference type="CDD" id="cd11660">
    <property type="entry name" value="SANT_TRF"/>
    <property type="match status" value="1"/>
</dbReference>
<dbReference type="SMART" id="SM00717">
    <property type="entry name" value="SANT"/>
    <property type="match status" value="1"/>
</dbReference>
<gene>
    <name evidence="6" type="ORF">K7X08_006090</name>
</gene>
<evidence type="ECO:0000259" key="4">
    <source>
        <dbReference type="PROSITE" id="PS50090"/>
    </source>
</evidence>
<comment type="subcellular location">
    <subcellularLocation>
        <location evidence="1">Nucleus</location>
    </subcellularLocation>
</comment>
<keyword evidence="2" id="KW-0539">Nucleus</keyword>
<dbReference type="EMBL" id="JAJAGQ010000014">
    <property type="protein sequence ID" value="KAJ8543567.1"/>
    <property type="molecule type" value="Genomic_DNA"/>
</dbReference>
<dbReference type="PANTHER" id="PTHR46993:SF6">
    <property type="entry name" value="MYB TRANSCRIPTION FACTOR"/>
    <property type="match status" value="1"/>
</dbReference>
<dbReference type="OrthoDB" id="608866at2759"/>
<evidence type="ECO:0000259" key="5">
    <source>
        <dbReference type="PROSITE" id="PS51294"/>
    </source>
</evidence>
<evidence type="ECO:0000256" key="1">
    <source>
        <dbReference type="ARBA" id="ARBA00004123"/>
    </source>
</evidence>
<dbReference type="AlphaFoldDB" id="A0A9Q1LS67"/>
<reference evidence="7" key="1">
    <citation type="journal article" date="2023" name="Proc. Natl. Acad. Sci. U.S.A.">
        <title>Genomic and structural basis for evolution of tropane alkaloid biosynthesis.</title>
        <authorList>
            <person name="Wanga Y.-J."/>
            <person name="Taina T."/>
            <person name="Yua J.-Y."/>
            <person name="Lia J."/>
            <person name="Xua B."/>
            <person name="Chenc J."/>
            <person name="D'Auriad J.C."/>
            <person name="Huanga J.-P."/>
            <person name="Huanga S.-X."/>
        </authorList>
    </citation>
    <scope>NUCLEOTIDE SEQUENCE [LARGE SCALE GENOMIC DNA]</scope>
    <source>
        <strain evidence="7">cv. KIB-2019</strain>
    </source>
</reference>
<evidence type="ECO:0000313" key="7">
    <source>
        <dbReference type="Proteomes" id="UP001152561"/>
    </source>
</evidence>
<dbReference type="PROSITE" id="PS50090">
    <property type="entry name" value="MYB_LIKE"/>
    <property type="match status" value="1"/>
</dbReference>
<dbReference type="PROSITE" id="PS51294">
    <property type="entry name" value="HTH_MYB"/>
    <property type="match status" value="1"/>
</dbReference>
<proteinExistence type="predicted"/>
<dbReference type="SUPFAM" id="SSF46689">
    <property type="entry name" value="Homeodomain-like"/>
    <property type="match status" value="1"/>
</dbReference>
<keyword evidence="7" id="KW-1185">Reference proteome</keyword>
<dbReference type="Gene3D" id="1.10.246.220">
    <property type="match status" value="1"/>
</dbReference>
<dbReference type="InterPro" id="IPR017930">
    <property type="entry name" value="Myb_dom"/>
</dbReference>
<evidence type="ECO:0000256" key="3">
    <source>
        <dbReference type="SAM" id="MobiDB-lite"/>
    </source>
</evidence>
<dbReference type="InterPro" id="IPR001005">
    <property type="entry name" value="SANT/Myb"/>
</dbReference>
<comment type="caution">
    <text evidence="6">The sequence shown here is derived from an EMBL/GenBank/DDBJ whole genome shotgun (WGS) entry which is preliminary data.</text>
</comment>
<dbReference type="InterPro" id="IPR009057">
    <property type="entry name" value="Homeodomain-like_sf"/>
</dbReference>
<dbReference type="GO" id="GO:0000976">
    <property type="term" value="F:transcription cis-regulatory region binding"/>
    <property type="evidence" value="ECO:0007669"/>
    <property type="project" value="UniProtKB-ARBA"/>
</dbReference>
<feature type="compositionally biased region" description="Basic and acidic residues" evidence="3">
    <location>
        <begin position="307"/>
        <end position="322"/>
    </location>
</feature>
<dbReference type="GO" id="GO:0010597">
    <property type="term" value="P:green leaf volatile biosynthetic process"/>
    <property type="evidence" value="ECO:0007669"/>
    <property type="project" value="UniProtKB-ARBA"/>
</dbReference>
<evidence type="ECO:0000256" key="2">
    <source>
        <dbReference type="ARBA" id="ARBA00023242"/>
    </source>
</evidence>
<feature type="region of interest" description="Disordered" evidence="3">
    <location>
        <begin position="306"/>
        <end position="358"/>
    </location>
</feature>
<dbReference type="PANTHER" id="PTHR46993">
    <property type="entry name" value="MYB TRANSCRIPTION FACTOR"/>
    <property type="match status" value="1"/>
</dbReference>
<dbReference type="Pfam" id="PF00249">
    <property type="entry name" value="Myb_DNA-binding"/>
    <property type="match status" value="1"/>
</dbReference>
<name>A0A9Q1LS67_9SOLA</name>
<accession>A0A9Q1LS67</accession>
<feature type="domain" description="Myb-like" evidence="4">
    <location>
        <begin position="424"/>
        <end position="479"/>
    </location>
</feature>
<feature type="domain" description="HTH myb-type" evidence="5">
    <location>
        <begin position="426"/>
        <end position="480"/>
    </location>
</feature>
<protein>
    <submittedName>
        <fullName evidence="6">Uncharacterized protein</fullName>
    </submittedName>
</protein>
<dbReference type="GO" id="GO:0005634">
    <property type="term" value="C:nucleus"/>
    <property type="evidence" value="ECO:0007669"/>
    <property type="project" value="UniProtKB-SubCell"/>
</dbReference>
<organism evidence="6 7">
    <name type="scientific">Anisodus acutangulus</name>
    <dbReference type="NCBI Taxonomy" id="402998"/>
    <lineage>
        <taxon>Eukaryota</taxon>
        <taxon>Viridiplantae</taxon>
        <taxon>Streptophyta</taxon>
        <taxon>Embryophyta</taxon>
        <taxon>Tracheophyta</taxon>
        <taxon>Spermatophyta</taxon>
        <taxon>Magnoliopsida</taxon>
        <taxon>eudicotyledons</taxon>
        <taxon>Gunneridae</taxon>
        <taxon>Pentapetalae</taxon>
        <taxon>asterids</taxon>
        <taxon>lamiids</taxon>
        <taxon>Solanales</taxon>
        <taxon>Solanaceae</taxon>
        <taxon>Solanoideae</taxon>
        <taxon>Hyoscyameae</taxon>
        <taxon>Anisodus</taxon>
    </lineage>
</organism>